<dbReference type="PANTHER" id="PTHR15414">
    <property type="entry name" value="OS-9-RELATED"/>
    <property type="match status" value="1"/>
</dbReference>
<feature type="domain" description="MRH" evidence="9">
    <location>
        <begin position="160"/>
        <end position="316"/>
    </location>
</feature>
<organism evidence="10 11">
    <name type="scientific">Ramalina farinacea</name>
    <dbReference type="NCBI Taxonomy" id="258253"/>
    <lineage>
        <taxon>Eukaryota</taxon>
        <taxon>Fungi</taxon>
        <taxon>Dikarya</taxon>
        <taxon>Ascomycota</taxon>
        <taxon>Pezizomycotina</taxon>
        <taxon>Lecanoromycetes</taxon>
        <taxon>OSLEUM clade</taxon>
        <taxon>Lecanoromycetidae</taxon>
        <taxon>Lecanorales</taxon>
        <taxon>Lecanorineae</taxon>
        <taxon>Ramalinaceae</taxon>
        <taxon>Ramalina</taxon>
    </lineage>
</organism>
<gene>
    <name evidence="10" type="primary">YOS9</name>
    <name evidence="10" type="ORF">OHK93_002668</name>
</gene>
<feature type="region of interest" description="Disordered" evidence="8">
    <location>
        <begin position="53"/>
        <end position="95"/>
    </location>
</feature>
<accession>A0AA43TXG0</accession>
<comment type="caution">
    <text evidence="10">The sequence shown here is derived from an EMBL/GenBank/DDBJ whole genome shotgun (WGS) entry which is preliminary data.</text>
</comment>
<dbReference type="GO" id="GO:0005789">
    <property type="term" value="C:endoplasmic reticulum membrane"/>
    <property type="evidence" value="ECO:0007669"/>
    <property type="project" value="UniProtKB-SubCell"/>
</dbReference>
<protein>
    <recommendedName>
        <fullName evidence="7">Endoplasmic reticulum lectin</fullName>
    </recommendedName>
    <alternativeName>
        <fullName evidence="7">Protein OS-9 homolog</fullName>
    </alternativeName>
</protein>
<dbReference type="GO" id="GO:0030970">
    <property type="term" value="P:retrograde protein transport, ER to cytosol"/>
    <property type="evidence" value="ECO:0007669"/>
    <property type="project" value="TreeGrafter"/>
</dbReference>
<keyword evidence="3" id="KW-0732">Signal</keyword>
<evidence type="ECO:0000256" key="1">
    <source>
        <dbReference type="ARBA" id="ARBA00004367"/>
    </source>
</evidence>
<dbReference type="SUPFAM" id="SSF50911">
    <property type="entry name" value="Mannose 6-phosphate receptor domain"/>
    <property type="match status" value="1"/>
</dbReference>
<keyword evidence="4 7" id="KW-0430">Lectin</keyword>
<evidence type="ECO:0000313" key="10">
    <source>
        <dbReference type="EMBL" id="MDI1491459.1"/>
    </source>
</evidence>
<evidence type="ECO:0000256" key="6">
    <source>
        <dbReference type="ARBA" id="ARBA00023157"/>
    </source>
</evidence>
<dbReference type="InterPro" id="IPR012913">
    <property type="entry name" value="OS9-like_dom"/>
</dbReference>
<dbReference type="InterPro" id="IPR044865">
    <property type="entry name" value="MRH_dom"/>
</dbReference>
<dbReference type="PANTHER" id="PTHR15414:SF0">
    <property type="entry name" value="ENDOPLASMIC RETICULUM LECTIN 1"/>
    <property type="match status" value="1"/>
</dbReference>
<dbReference type="GO" id="GO:0030968">
    <property type="term" value="P:endoplasmic reticulum unfolded protein response"/>
    <property type="evidence" value="ECO:0007669"/>
    <property type="project" value="UniProtKB-UniRule"/>
</dbReference>
<dbReference type="InterPro" id="IPR045149">
    <property type="entry name" value="OS-9-like"/>
</dbReference>
<comment type="similarity">
    <text evidence="2 7">Belongs to the OS-9 family.</text>
</comment>
<dbReference type="PROSITE" id="PS51914">
    <property type="entry name" value="MRH"/>
    <property type="match status" value="1"/>
</dbReference>
<comment type="function">
    <text evidence="7">Lectin involved in the quality control of the secretory pathway. As a member of the endoplasmic reticulum-associated degradation lumenal (ERAD-L) surveillance system, targets misfolded endoplasmic reticulum lumenal glycoproteins for degradation.</text>
</comment>
<keyword evidence="5 7" id="KW-0256">Endoplasmic reticulum</keyword>
<feature type="region of interest" description="Disordered" evidence="8">
    <location>
        <begin position="113"/>
        <end position="138"/>
    </location>
</feature>
<evidence type="ECO:0000256" key="4">
    <source>
        <dbReference type="ARBA" id="ARBA00022734"/>
    </source>
</evidence>
<keyword evidence="6" id="KW-1015">Disulfide bond</keyword>
<evidence type="ECO:0000256" key="3">
    <source>
        <dbReference type="ARBA" id="ARBA00022729"/>
    </source>
</evidence>
<dbReference type="GO" id="GO:0030246">
    <property type="term" value="F:carbohydrate binding"/>
    <property type="evidence" value="ECO:0007669"/>
    <property type="project" value="UniProtKB-UniRule"/>
</dbReference>
<evidence type="ECO:0000256" key="8">
    <source>
        <dbReference type="SAM" id="MobiDB-lite"/>
    </source>
</evidence>
<proteinExistence type="inferred from homology"/>
<name>A0AA43TXG0_9LECA</name>
<dbReference type="Pfam" id="PF07915">
    <property type="entry name" value="PRKCSH"/>
    <property type="match status" value="1"/>
</dbReference>
<evidence type="ECO:0000313" key="11">
    <source>
        <dbReference type="Proteomes" id="UP001161017"/>
    </source>
</evidence>
<dbReference type="Gene3D" id="2.70.130.10">
    <property type="entry name" value="Mannose-6-phosphate receptor binding domain"/>
    <property type="match status" value="1"/>
</dbReference>
<feature type="compositionally biased region" description="Low complexity" evidence="8">
    <location>
        <begin position="66"/>
        <end position="81"/>
    </location>
</feature>
<dbReference type="InterPro" id="IPR009011">
    <property type="entry name" value="Man6P_isomerase_rcpt-bd_dom_sf"/>
</dbReference>
<evidence type="ECO:0000259" key="9">
    <source>
        <dbReference type="PROSITE" id="PS51914"/>
    </source>
</evidence>
<dbReference type="GO" id="GO:0005788">
    <property type="term" value="C:endoplasmic reticulum lumen"/>
    <property type="evidence" value="ECO:0007669"/>
    <property type="project" value="UniProtKB-UniRule"/>
</dbReference>
<dbReference type="AlphaFoldDB" id="A0AA43TXG0"/>
<keyword evidence="7" id="KW-0472">Membrane</keyword>
<dbReference type="EMBL" id="JAPUFD010000014">
    <property type="protein sequence ID" value="MDI1491459.1"/>
    <property type="molecule type" value="Genomic_DNA"/>
</dbReference>
<reference evidence="10" key="1">
    <citation type="journal article" date="2023" name="Genome Biol. Evol.">
        <title>First Whole Genome Sequence and Flow Cytometry Genome Size Data for the Lichen-Forming Fungus Ramalina farinacea (Ascomycota).</title>
        <authorList>
            <person name="Llewellyn T."/>
            <person name="Mian S."/>
            <person name="Hill R."/>
            <person name="Leitch I.J."/>
            <person name="Gaya E."/>
        </authorList>
    </citation>
    <scope>NUCLEOTIDE SEQUENCE</scope>
    <source>
        <strain evidence="10">LIQ254RAFAR</strain>
    </source>
</reference>
<keyword evidence="11" id="KW-1185">Reference proteome</keyword>
<evidence type="ECO:0000256" key="2">
    <source>
        <dbReference type="ARBA" id="ARBA00009918"/>
    </source>
</evidence>
<sequence length="529" mass="57131">MKRRIAWLASAGLVYGSPHAFSVTDDLLAFPQYEIVFSESYISEREASSRLSDLPTYASPIPPPTDSSSSSSDLLHIPHPSTSTPNDEPAAPPAPSTYERMILQSTPYLCAIPSPPSPSSTTTNNATTLDGAPPNNPSTELAELARATDRGWDLLQGMTDSCLYFVSGWWSYQFCYARSVKQFHPLPPGGQIPMFPPVEDPTTPSYTLGKFGERKVNRHRLESGDSTGGALDGGLAAEAGGDEGATVTIQARGGRGGRFLSQKLSGGTTCDLTGAPRRVEIQFHCHPHSGDRIGWIKEVSTCTYLMVVYTPRLCNDVAFLPEREEQAEKVVCSEVVGEEGEEAWRKRKSKEAERLLVGEVESGATIVGDAGGRNEVGKKMMVGDIEVGGMKLVGGEKGWLKTPDPVGMGGALRIEKDGTIVPAGHAIAHQHKKEEGGAVHRLSDKEIGQLGVDVQAANSVIKQLQELRGNKGWKLEAFELEDGRMELRGVFDDGLNLKGDGKSEAFEVVFVDGDEDEEEGSEEGYEHEL</sequence>
<evidence type="ECO:0000256" key="5">
    <source>
        <dbReference type="ARBA" id="ARBA00022824"/>
    </source>
</evidence>
<comment type="subcellular location">
    <subcellularLocation>
        <location evidence="1 7">Endoplasmic reticulum membrane</location>
        <topology evidence="1 7">Peripheral membrane protein</topology>
        <orientation evidence="1 7">Lumenal side</orientation>
    </subcellularLocation>
</comment>
<dbReference type="Proteomes" id="UP001161017">
    <property type="component" value="Unassembled WGS sequence"/>
</dbReference>
<evidence type="ECO:0000256" key="7">
    <source>
        <dbReference type="RuleBase" id="RU369099"/>
    </source>
</evidence>